<proteinExistence type="predicted"/>
<evidence type="ECO:0000313" key="1">
    <source>
        <dbReference type="EMBL" id="MBU5670080.1"/>
    </source>
</evidence>
<comment type="caution">
    <text evidence="1">The sequence shown here is derived from an EMBL/GenBank/DDBJ whole genome shotgun (WGS) entry which is preliminary data.</text>
</comment>
<evidence type="ECO:0000313" key="2">
    <source>
        <dbReference type="Proteomes" id="UP000783742"/>
    </source>
</evidence>
<dbReference type="Proteomes" id="UP000783742">
    <property type="component" value="Unassembled WGS sequence"/>
</dbReference>
<organism evidence="1 2">
    <name type="scientific">Peptoniphilus ovalis</name>
    <dbReference type="NCBI Taxonomy" id="2841503"/>
    <lineage>
        <taxon>Bacteria</taxon>
        <taxon>Bacillati</taxon>
        <taxon>Bacillota</taxon>
        <taxon>Tissierellia</taxon>
        <taxon>Tissierellales</taxon>
        <taxon>Peptoniphilaceae</taxon>
        <taxon>Peptoniphilus</taxon>
    </lineage>
</organism>
<dbReference type="RefSeq" id="WP_216549901.1">
    <property type="nucleotide sequence ID" value="NZ_JAHLQO010000006.1"/>
</dbReference>
<reference evidence="1 2" key="1">
    <citation type="submission" date="2021-06" db="EMBL/GenBank/DDBJ databases">
        <authorList>
            <person name="Sun Q."/>
            <person name="Li D."/>
        </authorList>
    </citation>
    <scope>NUCLEOTIDE SEQUENCE [LARGE SCALE GENOMIC DNA]</scope>
    <source>
        <strain evidence="1 2">MSJ-1</strain>
    </source>
</reference>
<keyword evidence="2" id="KW-1185">Reference proteome</keyword>
<dbReference type="EMBL" id="JAHLQO010000006">
    <property type="protein sequence ID" value="MBU5670080.1"/>
    <property type="molecule type" value="Genomic_DNA"/>
</dbReference>
<gene>
    <name evidence="1" type="ORF">KQI68_09585</name>
</gene>
<sequence>MRRLFSIIKLLGFIKFLLPKRKTAIKLLPLINPKRAGKIAFHAGKIRLRNEFKRFIF</sequence>
<protein>
    <submittedName>
        <fullName evidence="1">Uncharacterized protein</fullName>
    </submittedName>
</protein>
<name>A0ABS6FLM4_9FIRM</name>
<accession>A0ABS6FLM4</accession>